<dbReference type="EMBL" id="DNZF01000154">
    <property type="protein sequence ID" value="HBK53671.1"/>
    <property type="molecule type" value="Genomic_DNA"/>
</dbReference>
<keyword evidence="3" id="KW-0808">Transferase</keyword>
<gene>
    <name evidence="9" type="ORF">DDZ44_07035</name>
</gene>
<keyword evidence="7" id="KW-1133">Transmembrane helix</keyword>
<dbReference type="SUPFAM" id="SSF53335">
    <property type="entry name" value="S-adenosyl-L-methionine-dependent methyltransferases"/>
    <property type="match status" value="1"/>
</dbReference>
<evidence type="ECO:0000256" key="1">
    <source>
        <dbReference type="ARBA" id="ARBA00011900"/>
    </source>
</evidence>
<dbReference type="InterPro" id="IPR002052">
    <property type="entry name" value="DNA_methylase_N6_adenine_CS"/>
</dbReference>
<dbReference type="InterPro" id="IPR029063">
    <property type="entry name" value="SAM-dependent_MTases_sf"/>
</dbReference>
<dbReference type="GO" id="GO:0003676">
    <property type="term" value="F:nucleic acid binding"/>
    <property type="evidence" value="ECO:0007669"/>
    <property type="project" value="InterPro"/>
</dbReference>
<dbReference type="Proteomes" id="UP000263273">
    <property type="component" value="Unassembled WGS sequence"/>
</dbReference>
<dbReference type="GO" id="GO:0009007">
    <property type="term" value="F:site-specific DNA-methyltransferase (adenine-specific) activity"/>
    <property type="evidence" value="ECO:0007669"/>
    <property type="project" value="UniProtKB-EC"/>
</dbReference>
<name>A0A354YY78_9FIRM</name>
<feature type="domain" description="Type II methyltransferase M.TaqI-like" evidence="8">
    <location>
        <begin position="585"/>
        <end position="806"/>
    </location>
</feature>
<organism evidence="9 10">
    <name type="scientific">Syntrophomonas wolfei</name>
    <dbReference type="NCBI Taxonomy" id="863"/>
    <lineage>
        <taxon>Bacteria</taxon>
        <taxon>Bacillati</taxon>
        <taxon>Bacillota</taxon>
        <taxon>Clostridia</taxon>
        <taxon>Eubacteriales</taxon>
        <taxon>Syntrophomonadaceae</taxon>
        <taxon>Syntrophomonas</taxon>
    </lineage>
</organism>
<keyword evidence="4" id="KW-0949">S-adenosyl-L-methionine</keyword>
<accession>A0A354YY78</accession>
<evidence type="ECO:0000313" key="10">
    <source>
        <dbReference type="Proteomes" id="UP000263273"/>
    </source>
</evidence>
<sequence>MSKKQFKQYIERYDFTNLFNQLGWNYVKHQDPVKVNDYTYKLHSVAEKSGFRILLCEPDNKGKIPDYVTRIKLDRAIARLYREHLTIFIDKEQKTQLWQWVWREPGKPPEITETVWYRGQEPELLYQKTSGLFFTLDEEENITIVDVTGRVRENFQQNREKVTKKFYEGFKQEHKKFLDFIKGIADKADREWYASLMLNRLMFCYFIQKKGFLDKNRNYLRDKLQSCQQKRGKNQFYSFYRDFLLALFHRGLGSPGHSSELVAELGRIPYLNGGLFDIHKLEKDYQDIEIEDKAFERVFKFFDEWNWHLDTRETASGKDINPDVLGYIFEKYINDRAQMGAYYTKEDITDYISKNCILPYLFDETERKHKAAFAPQSWIWSMLKNSGDAYIYEALKYGIDPEDPWGDLPEDVKEGLNPEQPDLLEKRRCWNRLAPSEAALPTEIWREVIERRKRYMEVRSKIENGEITHVNDFITCNLNIRQFTRDVIESCEDPVFLLHFYKSLAGDGKRRKAISILDPTCGSGAFLFAAMNILEPLYEACLHRMEEFTVANPKKHKYFAETLEQVKAPEHPNRQYFIFKSIILNNLYGVDIMHEAVEIAKLRLFLKLVATVEPDYAKPNLGLEPLPDVDYNIRAGNTLIGYAREEEIERAFAGQLDFDNDAGRVKERCEQVAMAFNRYKEIQLGGGEDYQEFHQAKKELEQRLDKLNHDLNILLHKKTSGLEYDAWLNTHQPFHWLAEFYEIIHDRGGFDVIIGNPPYVEYSKVKEQYTISGYSTEDCGNLYAFVIERCTSLLRRQGFIGMIIQLPIVCTDRMIPLQNHIKRHYSLNYFSTYDDRPGKLFDGLEHIRATIFISHHSDASSRLLYTTVYHRWYTGFRPFLFDNIGYFNSLFDFKGSIPKVGNGVQEGIISKLGSFDAIGNYFDKNTNNIVYYHNAPQYWIRATSFIPFFWNERDGEKPSSQVKKLSFKQLQIATAVNSIINSSLFYIWFILLSDCRHLNMREIISFPIGLKKMNSKVIKSLNSINSNLMDSYKKNKERKSTFYKTTGKVEYDEFYPGLSKSIIDQIDTVLAEHYGFTPEELDFIINYDIKYRMGKELWEEGEDV</sequence>
<feature type="coiled-coil region" evidence="6">
    <location>
        <begin position="690"/>
        <end position="717"/>
    </location>
</feature>
<comment type="caution">
    <text evidence="9">The sequence shown here is derived from an EMBL/GenBank/DDBJ whole genome shotgun (WGS) entry which is preliminary data.</text>
</comment>
<keyword evidence="7" id="KW-0472">Membrane</keyword>
<evidence type="ECO:0000256" key="6">
    <source>
        <dbReference type="SAM" id="Coils"/>
    </source>
</evidence>
<proteinExistence type="predicted"/>
<evidence type="ECO:0000256" key="4">
    <source>
        <dbReference type="ARBA" id="ARBA00022691"/>
    </source>
</evidence>
<keyword evidence="7" id="KW-0812">Transmembrane</keyword>
<evidence type="ECO:0000256" key="2">
    <source>
        <dbReference type="ARBA" id="ARBA00022603"/>
    </source>
</evidence>
<comment type="catalytic activity">
    <reaction evidence="5">
        <text>a 2'-deoxyadenosine in DNA + S-adenosyl-L-methionine = an N(6)-methyl-2'-deoxyadenosine in DNA + S-adenosyl-L-homocysteine + H(+)</text>
        <dbReference type="Rhea" id="RHEA:15197"/>
        <dbReference type="Rhea" id="RHEA-COMP:12418"/>
        <dbReference type="Rhea" id="RHEA-COMP:12419"/>
        <dbReference type="ChEBI" id="CHEBI:15378"/>
        <dbReference type="ChEBI" id="CHEBI:57856"/>
        <dbReference type="ChEBI" id="CHEBI:59789"/>
        <dbReference type="ChEBI" id="CHEBI:90615"/>
        <dbReference type="ChEBI" id="CHEBI:90616"/>
        <dbReference type="EC" id="2.1.1.72"/>
    </reaction>
</comment>
<evidence type="ECO:0000259" key="8">
    <source>
        <dbReference type="Pfam" id="PF07669"/>
    </source>
</evidence>
<evidence type="ECO:0000256" key="3">
    <source>
        <dbReference type="ARBA" id="ARBA00022679"/>
    </source>
</evidence>
<dbReference type="PANTHER" id="PTHR33841">
    <property type="entry name" value="DNA METHYLTRANSFERASE YEEA-RELATED"/>
    <property type="match status" value="1"/>
</dbReference>
<evidence type="ECO:0000313" key="9">
    <source>
        <dbReference type="EMBL" id="HBK53671.1"/>
    </source>
</evidence>
<dbReference type="EC" id="2.1.1.72" evidence="1"/>
<evidence type="ECO:0000256" key="7">
    <source>
        <dbReference type="SAM" id="Phobius"/>
    </source>
</evidence>
<keyword evidence="2" id="KW-0489">Methyltransferase</keyword>
<dbReference type="AlphaFoldDB" id="A0A354YY78"/>
<dbReference type="GO" id="GO:0032259">
    <property type="term" value="P:methylation"/>
    <property type="evidence" value="ECO:0007669"/>
    <property type="project" value="UniProtKB-KW"/>
</dbReference>
<keyword evidence="6" id="KW-0175">Coiled coil</keyword>
<reference evidence="9 10" key="1">
    <citation type="journal article" date="2018" name="Nat. Biotechnol.">
        <title>A standardized bacterial taxonomy based on genome phylogeny substantially revises the tree of life.</title>
        <authorList>
            <person name="Parks D.H."/>
            <person name="Chuvochina M."/>
            <person name="Waite D.W."/>
            <person name="Rinke C."/>
            <person name="Skarshewski A."/>
            <person name="Chaumeil P.A."/>
            <person name="Hugenholtz P."/>
        </authorList>
    </citation>
    <scope>NUCLEOTIDE SEQUENCE [LARGE SCALE GENOMIC DNA]</scope>
    <source>
        <strain evidence="9">UBA10948</strain>
    </source>
</reference>
<dbReference type="PROSITE" id="PS00092">
    <property type="entry name" value="N6_MTASE"/>
    <property type="match status" value="1"/>
</dbReference>
<dbReference type="PRINTS" id="PR00507">
    <property type="entry name" value="N12N6MTFRASE"/>
</dbReference>
<dbReference type="InterPro" id="IPR011639">
    <property type="entry name" value="MethylTrfase_TaqI-like_dom"/>
</dbReference>
<dbReference type="Pfam" id="PF07669">
    <property type="entry name" value="Eco57I"/>
    <property type="match status" value="1"/>
</dbReference>
<dbReference type="Gene3D" id="3.40.50.150">
    <property type="entry name" value="Vaccinia Virus protein VP39"/>
    <property type="match status" value="1"/>
</dbReference>
<dbReference type="InterPro" id="IPR050953">
    <property type="entry name" value="N4_N6_ade-DNA_methylase"/>
</dbReference>
<dbReference type="GO" id="GO:0006304">
    <property type="term" value="P:DNA modification"/>
    <property type="evidence" value="ECO:0007669"/>
    <property type="project" value="InterPro"/>
</dbReference>
<dbReference type="PANTHER" id="PTHR33841:SF1">
    <property type="entry name" value="DNA METHYLTRANSFERASE A"/>
    <property type="match status" value="1"/>
</dbReference>
<protein>
    <recommendedName>
        <fullName evidence="1">site-specific DNA-methyltransferase (adenine-specific)</fullName>
        <ecNumber evidence="1">2.1.1.72</ecNumber>
    </recommendedName>
</protein>
<feature type="transmembrane region" description="Helical" evidence="7">
    <location>
        <begin position="970"/>
        <end position="991"/>
    </location>
</feature>
<evidence type="ECO:0000256" key="5">
    <source>
        <dbReference type="ARBA" id="ARBA00047942"/>
    </source>
</evidence>